<sequence length="778" mass="83210">MKNFRLQRTILKSRYTNAREVAVILSLLVALPYCIFPVTVVSAQQTYTPAGIQSGPDIVGSSFASAAIFNPADNTVVVTGTTYGRFWQDRVDEADSSPGCFLVTARLPEVHHGDIAWVDSGKLSTIAHKEGCSSIALRGSKLFLSGHADTGGVLEELRNSASIVPSTQYGMLLDMDYDGGSSRVDIVGGRVLQDSPVVFPVAVVALPGESEVYVASMATDSTVDHDYSNEQLDPQRFFPYGSKFHMTVSRLSLNGARFQEGTVLNTLDEQWTKPYSTKEAGDVYVAGMIKLSNEILVVVGSTTGYGGGVGGLVDTGPDMDGFVTKLHPVTGGVPVEPGNPKHQGTVRIQSVDGKDDFVAGVCHDEYRHDPGHIYIVGSTSGDLDRSGSAAAPRGYLMKLDFESLQPVWTKVLAANAATTTIANATSGGRPSVRGVSCVVTPDGEAVYAAGVVENSGVLPLSGTMTSFGGKDIYVVKYDTVDGKEGFVRQIGSSEDDEMAMRGGLLTDSQGNAVLVGHTAGSLYRTREESEKAGVSDIFLLTISRYDGKYQFPIEHPEYGQQVEEDVESGPGSAPQTPEMSGTTMNAKAPSTTGSDSSDVLGLEKWTGLTILLVGILTSLLLVGLLLARRSNREVYTSRNQVLDYLHQFDVEDVDLKHSATGGWHCSYTNGLAHGINIRDGSSSSNDDIVAGPSQGFGLLPVRTGGFDPLTTPLNSSTLRDSLFVNDDSDGRLGRPDGHHSFGDDSSADRRHTAIHESRRSSTRKTRRKKLDAWGREIV</sequence>
<dbReference type="AlphaFoldDB" id="A0A8J9X5L4"/>
<dbReference type="InterPro" id="IPR010916">
    <property type="entry name" value="TonB_box_CS"/>
</dbReference>
<proteinExistence type="predicted"/>
<evidence type="ECO:0000256" key="1">
    <source>
        <dbReference type="SAM" id="MobiDB-lite"/>
    </source>
</evidence>
<feature type="compositionally biased region" description="Basic residues" evidence="1">
    <location>
        <begin position="760"/>
        <end position="769"/>
    </location>
</feature>
<name>A0A8J9X5L4_PHATR</name>
<protein>
    <submittedName>
        <fullName evidence="3">Uncharacterized protein</fullName>
    </submittedName>
</protein>
<dbReference type="PROSITE" id="PS00430">
    <property type="entry name" value="TONB_DEPENDENT_REC_1"/>
    <property type="match status" value="1"/>
</dbReference>
<keyword evidence="2" id="KW-0472">Membrane</keyword>
<dbReference type="EMBL" id="OU594963">
    <property type="protein sequence ID" value="CAG9286429.1"/>
    <property type="molecule type" value="Genomic_DNA"/>
</dbReference>
<accession>A0A8J9X5L4</accession>
<gene>
    <name evidence="3" type="ORF">PTTT1_LOCUS32300</name>
</gene>
<feature type="region of interest" description="Disordered" evidence="1">
    <location>
        <begin position="561"/>
        <end position="596"/>
    </location>
</feature>
<dbReference type="PANTHER" id="PTHR35580:SF1">
    <property type="entry name" value="PHYTASE-LIKE DOMAIN-CONTAINING PROTEIN"/>
    <property type="match status" value="1"/>
</dbReference>
<evidence type="ECO:0000256" key="2">
    <source>
        <dbReference type="SAM" id="Phobius"/>
    </source>
</evidence>
<dbReference type="InterPro" id="IPR052918">
    <property type="entry name" value="Motility_Chemotaxis_Reg"/>
</dbReference>
<feature type="region of interest" description="Disordered" evidence="1">
    <location>
        <begin position="728"/>
        <end position="778"/>
    </location>
</feature>
<evidence type="ECO:0000313" key="3">
    <source>
        <dbReference type="EMBL" id="CAG9286429.1"/>
    </source>
</evidence>
<reference evidence="3" key="1">
    <citation type="submission" date="2022-02" db="EMBL/GenBank/DDBJ databases">
        <authorList>
            <person name="Giguere J D."/>
        </authorList>
    </citation>
    <scope>NUCLEOTIDE SEQUENCE</scope>
    <source>
        <strain evidence="3">CCAP 1055/1</strain>
    </source>
</reference>
<feature type="compositionally biased region" description="Polar residues" evidence="1">
    <location>
        <begin position="573"/>
        <end position="596"/>
    </location>
</feature>
<organism evidence="3">
    <name type="scientific">Phaeodactylum tricornutum</name>
    <name type="common">Diatom</name>
    <dbReference type="NCBI Taxonomy" id="2850"/>
    <lineage>
        <taxon>Eukaryota</taxon>
        <taxon>Sar</taxon>
        <taxon>Stramenopiles</taxon>
        <taxon>Ochrophyta</taxon>
        <taxon>Bacillariophyta</taxon>
        <taxon>Bacillariophyceae</taxon>
        <taxon>Bacillariophycidae</taxon>
        <taxon>Naviculales</taxon>
        <taxon>Phaeodactylaceae</taxon>
        <taxon>Phaeodactylum</taxon>
    </lineage>
</organism>
<dbReference type="PANTHER" id="PTHR35580">
    <property type="entry name" value="CELL SURFACE GLYCOPROTEIN (S-LAYER PROTEIN)-LIKE PROTEIN"/>
    <property type="match status" value="1"/>
</dbReference>
<dbReference type="Proteomes" id="UP000836788">
    <property type="component" value="Chromosome 22"/>
</dbReference>
<feature type="transmembrane region" description="Helical" evidence="2">
    <location>
        <begin position="605"/>
        <end position="627"/>
    </location>
</feature>
<keyword evidence="2" id="KW-0812">Transmembrane</keyword>
<feature type="compositionally biased region" description="Basic and acidic residues" evidence="1">
    <location>
        <begin position="728"/>
        <end position="759"/>
    </location>
</feature>
<keyword evidence="2" id="KW-1133">Transmembrane helix</keyword>